<comment type="function">
    <text evidence="8">Part of the ABC transporter complex CysAWTP (TC 3.A.1.6.1) involved in sulfate/thiosulfate import. Probably responsible for the translocation of the substrate across the membrane.</text>
</comment>
<feature type="transmembrane region" description="Helical" evidence="9">
    <location>
        <begin position="28"/>
        <end position="50"/>
    </location>
</feature>
<dbReference type="InterPro" id="IPR000515">
    <property type="entry name" value="MetI-like"/>
</dbReference>
<comment type="subcellular location">
    <subcellularLocation>
        <location evidence="1 9">Plastid</location>
        <location evidence="1 9">Chloroplast membrane</location>
        <topology evidence="1 9">Multi-pass membrane protein</topology>
    </subcellularLocation>
</comment>
<keyword evidence="3 9" id="KW-0813">Transport</keyword>
<dbReference type="InterPro" id="IPR011865">
    <property type="entry name" value="CysT_permease"/>
</dbReference>
<dbReference type="GO" id="GO:0031969">
    <property type="term" value="C:chloroplast membrane"/>
    <property type="evidence" value="ECO:0007669"/>
    <property type="project" value="UniProtKB-SubCell"/>
</dbReference>
<keyword evidence="9 11" id="KW-0934">Plastid</keyword>
<comment type="caution">
    <text evidence="9">Lacks conserved residue(s) required for the propagation of feature annotation.</text>
</comment>
<comment type="similarity">
    <text evidence="2 9">Belongs to the binding-protein-dependent transport system permease family. CysTW subfamily.</text>
</comment>
<keyword evidence="6 9" id="KW-0764">Sulfate transport</keyword>
<keyword evidence="11" id="KW-0547">Nucleotide-binding</keyword>
<keyword evidence="5 9" id="KW-1133">Transmembrane helix</keyword>
<organism evidence="11">
    <name type="scientific">Takakia lepidozioides</name>
    <name type="common">Moss</name>
    <dbReference type="NCBI Taxonomy" id="37425"/>
    <lineage>
        <taxon>Eukaryota</taxon>
        <taxon>Viridiplantae</taxon>
        <taxon>Streptophyta</taxon>
        <taxon>Embryophyta</taxon>
        <taxon>Bryophyta</taxon>
        <taxon>Takakiophytina</taxon>
        <taxon>Takakiopsida</taxon>
        <taxon>Takakiales</taxon>
        <taxon>Takakiaceae</taxon>
        <taxon>Takakia</taxon>
    </lineage>
</organism>
<feature type="transmembrane region" description="Helical" evidence="9">
    <location>
        <begin position="255"/>
        <end position="276"/>
    </location>
</feature>
<feature type="transmembrane region" description="Helical" evidence="9">
    <location>
        <begin position="70"/>
        <end position="99"/>
    </location>
</feature>
<dbReference type="PANTHER" id="PTHR30406:SF8">
    <property type="entry name" value="SULFATE TRANSPORT SYSTEM PERMEASE PROTEIN CYST"/>
    <property type="match status" value="1"/>
</dbReference>
<sequence length="288" mass="31802">MIQLLLIPPLILFSITKGEIRFINKFELTLALALHYGIYVLALPISLLLYRTKEQSWNILWRVATEPVVLSAYSITFSTAFLAAIANASFGSILAWILVKYEFPGKKALDAAVDLPFALPTSVGGLTLMTVYSDRGWMGPICSWLGIRIVFSRLGVSMAMIFVSLPFVVRTIQPVSQNTEEELEEAAWCVGASPWTTFRHILFPPLTPSLLTGTALGFSRAIGEYGSIVLIASNIPMKDLVISVLIFQRLEQYDYPGATVVATLVLIASFGVLLTINQIQIWRQTLNG</sequence>
<dbReference type="PANTHER" id="PTHR30406">
    <property type="entry name" value="SULFATE TRANSPORT SYSTEM PERMEASE PROTEIN"/>
    <property type="match status" value="1"/>
</dbReference>
<comment type="function">
    <text evidence="9">Part of the ABC transporter complex (TC 3.A.1.6.1) involved in sulfate/thiosulfate import.</text>
</comment>
<accession>A0A0S3QP88</accession>
<evidence type="ECO:0000256" key="3">
    <source>
        <dbReference type="ARBA" id="ARBA00022448"/>
    </source>
</evidence>
<dbReference type="InterPro" id="IPR005667">
    <property type="entry name" value="Sulph_transpt2"/>
</dbReference>
<reference evidence="11" key="1">
    <citation type="submission" date="2015-01" db="EMBL/GenBank/DDBJ databases">
        <title>The complete chloroplast genome sequences of an enigmatic moss, Takakia lepidozioides (Takakiopsida, Bryophyta).</title>
        <authorList>
            <person name="Sadamitsu A."/>
            <person name="Shimamura M."/>
            <person name="Yamaguchi T."/>
            <person name="Deguchi H."/>
        </authorList>
    </citation>
    <scope>NUCLEOTIDE SEQUENCE</scope>
</reference>
<evidence type="ECO:0000256" key="7">
    <source>
        <dbReference type="ARBA" id="ARBA00023136"/>
    </source>
</evidence>
<dbReference type="Pfam" id="PF00528">
    <property type="entry name" value="BPD_transp_1"/>
    <property type="match status" value="1"/>
</dbReference>
<dbReference type="GO" id="GO:0005886">
    <property type="term" value="C:plasma membrane"/>
    <property type="evidence" value="ECO:0007669"/>
    <property type="project" value="InterPro"/>
</dbReference>
<name>A0A0S3QP88_TAKLE</name>
<dbReference type="InterPro" id="IPR035906">
    <property type="entry name" value="MetI-like_sf"/>
</dbReference>
<evidence type="ECO:0000259" key="10">
    <source>
        <dbReference type="PROSITE" id="PS50928"/>
    </source>
</evidence>
<dbReference type="NCBIfam" id="TIGR00969">
    <property type="entry name" value="3a0106s02"/>
    <property type="match status" value="1"/>
</dbReference>
<evidence type="ECO:0000256" key="2">
    <source>
        <dbReference type="ARBA" id="ARBA00007069"/>
    </source>
</evidence>
<proteinExistence type="inferred from homology"/>
<feature type="domain" description="ABC transmembrane type-1" evidence="10">
    <location>
        <begin position="73"/>
        <end position="276"/>
    </location>
</feature>
<gene>
    <name evidence="11" type="primary">cysT</name>
</gene>
<dbReference type="GO" id="GO:0005524">
    <property type="term" value="F:ATP binding"/>
    <property type="evidence" value="ECO:0007669"/>
    <property type="project" value="UniProtKB-KW"/>
</dbReference>
<dbReference type="PROSITE" id="PS50928">
    <property type="entry name" value="ABC_TM1"/>
    <property type="match status" value="1"/>
</dbReference>
<keyword evidence="4 9" id="KW-0812">Transmembrane</keyword>
<evidence type="ECO:0000256" key="6">
    <source>
        <dbReference type="ARBA" id="ARBA00023032"/>
    </source>
</evidence>
<dbReference type="GO" id="GO:0015419">
    <property type="term" value="F:ABC-type sulfate transporter activity"/>
    <property type="evidence" value="ECO:0007669"/>
    <property type="project" value="UniProtKB-UniRule"/>
</dbReference>
<dbReference type="EMBL" id="AP014702">
    <property type="protein sequence ID" value="BAT70132.1"/>
    <property type="molecule type" value="Genomic_DNA"/>
</dbReference>
<evidence type="ECO:0000313" key="11">
    <source>
        <dbReference type="EMBL" id="BAT70132.1"/>
    </source>
</evidence>
<evidence type="ECO:0000256" key="4">
    <source>
        <dbReference type="ARBA" id="ARBA00022692"/>
    </source>
</evidence>
<dbReference type="RefSeq" id="YP_009193449.1">
    <property type="nucleotide sequence ID" value="NC_028738.1"/>
</dbReference>
<dbReference type="FunFam" id="1.10.3720.10:FF:000004">
    <property type="entry name" value="Sulfate transport system permease protein CysT"/>
    <property type="match status" value="1"/>
</dbReference>
<dbReference type="NCBIfam" id="TIGR02139">
    <property type="entry name" value="permease_CysT"/>
    <property type="match status" value="1"/>
</dbReference>
<dbReference type="GeneID" id="26522820"/>
<protein>
    <recommendedName>
        <fullName evidence="9">Sulfate transport system permease protein CysT</fullName>
    </recommendedName>
</protein>
<feature type="transmembrane region" description="Helical" evidence="9">
    <location>
        <begin position="145"/>
        <end position="169"/>
    </location>
</feature>
<evidence type="ECO:0000256" key="8">
    <source>
        <dbReference type="ARBA" id="ARBA00025323"/>
    </source>
</evidence>
<dbReference type="Gene3D" id="1.10.3720.10">
    <property type="entry name" value="MetI-like"/>
    <property type="match status" value="1"/>
</dbReference>
<keyword evidence="11" id="KW-0067">ATP-binding</keyword>
<evidence type="ECO:0000256" key="5">
    <source>
        <dbReference type="ARBA" id="ARBA00022989"/>
    </source>
</evidence>
<keyword evidence="7 9" id="KW-0472">Membrane</keyword>
<evidence type="ECO:0000256" key="9">
    <source>
        <dbReference type="RuleBase" id="RU366001"/>
    </source>
</evidence>
<geneLocation type="chloroplast" evidence="11"/>
<dbReference type="CDD" id="cd06261">
    <property type="entry name" value="TM_PBP2"/>
    <property type="match status" value="1"/>
</dbReference>
<keyword evidence="11" id="KW-0150">Chloroplast</keyword>
<dbReference type="AlphaFoldDB" id="A0A0S3QP88"/>
<dbReference type="SUPFAM" id="SSF161098">
    <property type="entry name" value="MetI-like"/>
    <property type="match status" value="1"/>
</dbReference>
<evidence type="ECO:0000256" key="1">
    <source>
        <dbReference type="ARBA" id="ARBA00004508"/>
    </source>
</evidence>